<dbReference type="EMBL" id="ONZQ02000016">
    <property type="protein sequence ID" value="SPO06504.1"/>
    <property type="molecule type" value="Genomic_DNA"/>
</dbReference>
<gene>
    <name evidence="2" type="ORF">DNG_09194</name>
</gene>
<dbReference type="PANTHER" id="PTHR38887:SF1">
    <property type="entry name" value="RAS MODIFICATION PROTEIN ERF4"/>
    <property type="match status" value="1"/>
</dbReference>
<protein>
    <submittedName>
        <fullName evidence="2">Uncharacterized protein</fullName>
    </submittedName>
</protein>
<proteinExistence type="predicted"/>
<accession>A0AAE8N6F7</accession>
<dbReference type="AlphaFoldDB" id="A0AAE8N6F7"/>
<name>A0AAE8N6F7_9PEZI</name>
<dbReference type="InterPro" id="IPR053221">
    <property type="entry name" value="Burnettramic_acid_biosynth"/>
</dbReference>
<reference evidence="2" key="1">
    <citation type="submission" date="2018-03" db="EMBL/GenBank/DDBJ databases">
        <authorList>
            <person name="Guldener U."/>
        </authorList>
    </citation>
    <scope>NUCLEOTIDE SEQUENCE</scope>
</reference>
<dbReference type="PANTHER" id="PTHR38887">
    <property type="entry name" value="CHROMOSOME 21, WHOLE GENOME SHOTGUN SEQUENCE"/>
    <property type="match status" value="1"/>
</dbReference>
<keyword evidence="3" id="KW-1185">Reference proteome</keyword>
<sequence>MTANKGEFDTPGARPNNGDVAPEPQPSYGEVAAPPAYESIQADAEPINAPTPAQDPTANLAGAGKAGPTASLRGSKRTTGPTADDPFRFPVDAPLPPYSTLHSSSQAGPSTSAPGRYLIAIPQTQPTPTSPFHPAYAPTLLRHGITQETFLSFLSTLSAFLAAKVSERAVAHAADVAAKVGNGPKSHFKHVFSHTRDVFRDIGKTAKKGDVVGAFGSVISGAITIPVTAAMGTVGAVVSLPGSTVSAVAKKALTQRQRAEMYVTVANKDWFEKRGLVAALVDTAGAAEVVGVGVPYLTEAGQGKGVEGVEGVLGGLGGRVERLEVLEGVEMTGVLEVGPTSLWLVLARVDG</sequence>
<feature type="region of interest" description="Disordered" evidence="1">
    <location>
        <begin position="1"/>
        <end position="115"/>
    </location>
</feature>
<evidence type="ECO:0000313" key="2">
    <source>
        <dbReference type="EMBL" id="SPO06504.1"/>
    </source>
</evidence>
<comment type="caution">
    <text evidence="2">The sequence shown here is derived from an EMBL/GenBank/DDBJ whole genome shotgun (WGS) entry which is preliminary data.</text>
</comment>
<evidence type="ECO:0000256" key="1">
    <source>
        <dbReference type="SAM" id="MobiDB-lite"/>
    </source>
</evidence>
<evidence type="ECO:0000313" key="3">
    <source>
        <dbReference type="Proteomes" id="UP001187682"/>
    </source>
</evidence>
<feature type="compositionally biased region" description="Polar residues" evidence="1">
    <location>
        <begin position="100"/>
        <end position="113"/>
    </location>
</feature>
<organism evidence="2 3">
    <name type="scientific">Cephalotrichum gorgonifer</name>
    <dbReference type="NCBI Taxonomy" id="2041049"/>
    <lineage>
        <taxon>Eukaryota</taxon>
        <taxon>Fungi</taxon>
        <taxon>Dikarya</taxon>
        <taxon>Ascomycota</taxon>
        <taxon>Pezizomycotina</taxon>
        <taxon>Sordariomycetes</taxon>
        <taxon>Hypocreomycetidae</taxon>
        <taxon>Microascales</taxon>
        <taxon>Microascaceae</taxon>
        <taxon>Cephalotrichum</taxon>
    </lineage>
</organism>
<dbReference type="Proteomes" id="UP001187682">
    <property type="component" value="Unassembled WGS sequence"/>
</dbReference>